<evidence type="ECO:0000313" key="1">
    <source>
        <dbReference type="EMBL" id="MFC0389587.1"/>
    </source>
</evidence>
<organism evidence="1 2">
    <name type="scientific">Muricoccus vinaceus</name>
    <dbReference type="NCBI Taxonomy" id="424704"/>
    <lineage>
        <taxon>Bacteria</taxon>
        <taxon>Pseudomonadati</taxon>
        <taxon>Pseudomonadota</taxon>
        <taxon>Alphaproteobacteria</taxon>
        <taxon>Acetobacterales</taxon>
        <taxon>Roseomonadaceae</taxon>
        <taxon>Muricoccus</taxon>
    </lineage>
</organism>
<evidence type="ECO:0000313" key="2">
    <source>
        <dbReference type="Proteomes" id="UP001589789"/>
    </source>
</evidence>
<protein>
    <submittedName>
        <fullName evidence="1">Uncharacterized protein</fullName>
    </submittedName>
</protein>
<dbReference type="EMBL" id="JBHLVZ010000114">
    <property type="protein sequence ID" value="MFC0389587.1"/>
    <property type="molecule type" value="Genomic_DNA"/>
</dbReference>
<comment type="caution">
    <text evidence="1">The sequence shown here is derived from an EMBL/GenBank/DDBJ whole genome shotgun (WGS) entry which is preliminary data.</text>
</comment>
<sequence length="67" mass="7405">MSQMLQDQIAKLHDEAQACREVASHISLRVAAESLLETARAFDRQAALLERLREKEEKDVGAIASVG</sequence>
<keyword evidence="2" id="KW-1185">Reference proteome</keyword>
<accession>A0ABV6J1Z6</accession>
<name>A0ABV6J1Z6_9PROT</name>
<gene>
    <name evidence="1" type="ORF">ACFFIC_29175</name>
</gene>
<dbReference type="RefSeq" id="WP_377057093.1">
    <property type="nucleotide sequence ID" value="NZ_JBHLVZ010000114.1"/>
</dbReference>
<proteinExistence type="predicted"/>
<dbReference type="Proteomes" id="UP001589789">
    <property type="component" value="Unassembled WGS sequence"/>
</dbReference>
<reference evidence="1 2" key="1">
    <citation type="submission" date="2024-09" db="EMBL/GenBank/DDBJ databases">
        <authorList>
            <person name="Sun Q."/>
            <person name="Mori K."/>
        </authorList>
    </citation>
    <scope>NUCLEOTIDE SEQUENCE [LARGE SCALE GENOMIC DNA]</scope>
    <source>
        <strain evidence="1 2">CCM 7468</strain>
    </source>
</reference>